<keyword evidence="8" id="KW-0406">Ion transport</keyword>
<gene>
    <name evidence="16" type="ORF">C0Q70_11851</name>
</gene>
<protein>
    <recommendedName>
        <fullName evidence="15">Ion transport domain-containing protein</fullName>
    </recommendedName>
</protein>
<dbReference type="Pfam" id="PF00023">
    <property type="entry name" value="Ank"/>
    <property type="match status" value="3"/>
</dbReference>
<proteinExistence type="predicted"/>
<keyword evidence="4 14" id="KW-0812">Transmembrane</keyword>
<dbReference type="Pfam" id="PF00520">
    <property type="entry name" value="Ion_trans"/>
    <property type="match status" value="1"/>
</dbReference>
<evidence type="ECO:0000256" key="6">
    <source>
        <dbReference type="ARBA" id="ARBA00022989"/>
    </source>
</evidence>
<dbReference type="PROSITE" id="PS50297">
    <property type="entry name" value="ANK_REP_REGION"/>
    <property type="match status" value="10"/>
</dbReference>
<dbReference type="InterPro" id="IPR002110">
    <property type="entry name" value="Ankyrin_rpt"/>
</dbReference>
<evidence type="ECO:0000256" key="13">
    <source>
        <dbReference type="SAM" id="MobiDB-lite"/>
    </source>
</evidence>
<dbReference type="GO" id="GO:0005216">
    <property type="term" value="F:monoatomic ion channel activity"/>
    <property type="evidence" value="ECO:0007669"/>
    <property type="project" value="InterPro"/>
</dbReference>
<keyword evidence="7 11" id="KW-0040">ANK repeat</keyword>
<feature type="repeat" description="ANK" evidence="11">
    <location>
        <begin position="68"/>
        <end position="100"/>
    </location>
</feature>
<dbReference type="Pfam" id="PF12796">
    <property type="entry name" value="Ank_2"/>
    <property type="match status" value="5"/>
</dbReference>
<dbReference type="SUPFAM" id="SSF48403">
    <property type="entry name" value="Ankyrin repeat"/>
    <property type="match status" value="3"/>
</dbReference>
<keyword evidence="17" id="KW-1185">Reference proteome</keyword>
<feature type="repeat" description="ANK" evidence="11">
    <location>
        <begin position="489"/>
        <end position="521"/>
    </location>
</feature>
<dbReference type="InterPro" id="IPR036770">
    <property type="entry name" value="Ankyrin_rpt-contain_sf"/>
</dbReference>
<keyword evidence="9 14" id="KW-0472">Membrane</keyword>
<evidence type="ECO:0000256" key="7">
    <source>
        <dbReference type="ARBA" id="ARBA00023043"/>
    </source>
</evidence>
<keyword evidence="6 14" id="KW-1133">Transmembrane helix</keyword>
<evidence type="ECO:0000256" key="5">
    <source>
        <dbReference type="ARBA" id="ARBA00022737"/>
    </source>
</evidence>
<keyword evidence="10" id="KW-0407">Ion channel</keyword>
<evidence type="ECO:0000256" key="3">
    <source>
        <dbReference type="ARBA" id="ARBA00022606"/>
    </source>
</evidence>
<feature type="repeat" description="ANK" evidence="11">
    <location>
        <begin position="214"/>
        <end position="246"/>
    </location>
</feature>
<evidence type="ECO:0000256" key="14">
    <source>
        <dbReference type="SAM" id="Phobius"/>
    </source>
</evidence>
<keyword evidence="12" id="KW-0175">Coiled coil</keyword>
<comment type="caution">
    <text evidence="16">The sequence shown here is derived from an EMBL/GenBank/DDBJ whole genome shotgun (WGS) entry which is preliminary data.</text>
</comment>
<dbReference type="Gene3D" id="1.10.287.70">
    <property type="match status" value="1"/>
</dbReference>
<feature type="region of interest" description="Disordered" evidence="13">
    <location>
        <begin position="1"/>
        <end position="21"/>
    </location>
</feature>
<dbReference type="STRING" id="400727.A0A2T7P744"/>
<evidence type="ECO:0000256" key="4">
    <source>
        <dbReference type="ARBA" id="ARBA00022692"/>
    </source>
</evidence>
<dbReference type="Gene3D" id="1.25.40.20">
    <property type="entry name" value="Ankyrin repeat-containing domain"/>
    <property type="match status" value="6"/>
</dbReference>
<dbReference type="InterPro" id="IPR005821">
    <property type="entry name" value="Ion_trans_dom"/>
</dbReference>
<dbReference type="Proteomes" id="UP000245119">
    <property type="component" value="Linkage Group LG6"/>
</dbReference>
<evidence type="ECO:0000256" key="12">
    <source>
        <dbReference type="SAM" id="Coils"/>
    </source>
</evidence>
<dbReference type="PROSITE" id="PS50088">
    <property type="entry name" value="ANK_REPEAT"/>
    <property type="match status" value="11"/>
</dbReference>
<evidence type="ECO:0000256" key="10">
    <source>
        <dbReference type="ARBA" id="ARBA00023303"/>
    </source>
</evidence>
<evidence type="ECO:0000256" key="9">
    <source>
        <dbReference type="ARBA" id="ARBA00023136"/>
    </source>
</evidence>
<organism evidence="16 17">
    <name type="scientific">Pomacea canaliculata</name>
    <name type="common">Golden apple snail</name>
    <dbReference type="NCBI Taxonomy" id="400727"/>
    <lineage>
        <taxon>Eukaryota</taxon>
        <taxon>Metazoa</taxon>
        <taxon>Spiralia</taxon>
        <taxon>Lophotrochozoa</taxon>
        <taxon>Mollusca</taxon>
        <taxon>Gastropoda</taxon>
        <taxon>Caenogastropoda</taxon>
        <taxon>Architaenioglossa</taxon>
        <taxon>Ampullarioidea</taxon>
        <taxon>Ampullariidae</taxon>
        <taxon>Pomacea</taxon>
    </lineage>
</organism>
<dbReference type="SMART" id="SM00248">
    <property type="entry name" value="ANK"/>
    <property type="match status" value="16"/>
</dbReference>
<feature type="region of interest" description="Disordered" evidence="13">
    <location>
        <begin position="112"/>
        <end position="136"/>
    </location>
</feature>
<evidence type="ECO:0000259" key="15">
    <source>
        <dbReference type="Pfam" id="PF00520"/>
    </source>
</evidence>
<keyword evidence="3" id="KW-0716">Sensory transduction</keyword>
<feature type="repeat" description="ANK" evidence="11">
    <location>
        <begin position="456"/>
        <end position="488"/>
    </location>
</feature>
<feature type="repeat" description="ANK" evidence="11">
    <location>
        <begin position="288"/>
        <end position="320"/>
    </location>
</feature>
<sequence>MASTPSLRSEESGGLETGYSLLPPSETADVLNLTLHQCARDGDEVNMNILFRHLGVHLRKKINDYDDDSLTPLHYAARYNFLGVVKLLVENGADVNKVGEDDDTPLHHAARYRQDRRRTDARGQNRMASPVSLADLSPSVPGLNGIPFQEEGDREFFQGNSSVICYLISKGANINCRDTYGQTPLHFAAMRGNVCACKDLLRFGDVDIEAKDKQGICPLHMAAIHNQVEVARLLIEAGADLRSTDNEQSRPLHHACGSGSTEIVQLLFGAASRFPEMISNMVTDTDIKHSTCLHVAIDNGHYEVAQLCIEKEAEVNRPRKQNMYPLHLAAMSGDMRIVRLLVDHSARIDAVNDDRATALHNAAAFNHTEVINFLLEKGADINRRDKDNYTPLLLAATYGHADTVELLLTKGADYSAVDKHEKTAIFLAAEENKLQALRKLLEHPQTRQIVNFSDQHGNSPLHIASQQGHLDVVKYLLANNADIDAKNEEEQTPLHLAAKFGRTNIVREIIRRDKSVINNEDEKSNTALHLAAQYGHNKMAALLIELGAHVSARNYNQWTPLDLAAAKGWTKTCHVLLSNDAPIDPVDKNKTTPLHLAARHGHPRVVQLLLDRNANVTLEDSRGCNCLDLAIENMHVDVAMTIINSNVWIKALRNSTKLPGTDNIETPLRKLIKKMPAVAEKVFDRCLIYGQEKNPEHPEYEVTFNYEFLDDACAPWIDEEYRSHLHSGPSTSDAVLSPVVFQTVPDSLIKTTVMMIGEIDFKDIFHSDEDILYPGITYIIFVIFLVVMSILIMNLLVGLAVDDIKAVQEQASLKRLAMQVELTLDVEKVIPDFIWRKAFLQSKTIKPNTIKKYPFRRFFSSGLTAKNLQDALHPELDTTEKVLLEQEKLGADVKKLKRTVTDLQESSQRLESMLRAIIRENRIVWEDEDYQEEDEVEKIDSGLGS</sequence>
<feature type="repeat" description="ANK" evidence="11">
    <location>
        <begin position="387"/>
        <end position="419"/>
    </location>
</feature>
<dbReference type="PANTHER" id="PTHR47143:SF3">
    <property type="entry name" value="PWWP DOMAIN-CONTAINING PROTEIN"/>
    <property type="match status" value="1"/>
</dbReference>
<evidence type="ECO:0000256" key="11">
    <source>
        <dbReference type="PROSITE-ProRule" id="PRU00023"/>
    </source>
</evidence>
<name>A0A2T7P744_POMCA</name>
<evidence type="ECO:0000313" key="17">
    <source>
        <dbReference type="Proteomes" id="UP000245119"/>
    </source>
</evidence>
<keyword evidence="2" id="KW-0813">Transport</keyword>
<evidence type="ECO:0000256" key="8">
    <source>
        <dbReference type="ARBA" id="ARBA00023065"/>
    </source>
</evidence>
<feature type="transmembrane region" description="Helical" evidence="14">
    <location>
        <begin position="776"/>
        <end position="801"/>
    </location>
</feature>
<comment type="subcellular location">
    <subcellularLocation>
        <location evidence="1">Membrane</location>
        <topology evidence="1">Multi-pass membrane protein</topology>
    </subcellularLocation>
</comment>
<feature type="repeat" description="ANK" evidence="11">
    <location>
        <begin position="180"/>
        <end position="213"/>
    </location>
</feature>
<evidence type="ECO:0000256" key="1">
    <source>
        <dbReference type="ARBA" id="ARBA00004141"/>
    </source>
</evidence>
<feature type="repeat" description="ANK" evidence="11">
    <location>
        <begin position="321"/>
        <end position="353"/>
    </location>
</feature>
<accession>A0A2T7P744</accession>
<dbReference type="PRINTS" id="PR01415">
    <property type="entry name" value="ANKYRIN"/>
</dbReference>
<dbReference type="EMBL" id="PZQS01000006">
    <property type="protein sequence ID" value="PVD29254.1"/>
    <property type="molecule type" value="Genomic_DNA"/>
</dbReference>
<dbReference type="OrthoDB" id="1661883at2759"/>
<feature type="repeat" description="ANK" evidence="11">
    <location>
        <begin position="589"/>
        <end position="621"/>
    </location>
</feature>
<dbReference type="GO" id="GO:1902495">
    <property type="term" value="C:transmembrane transporter complex"/>
    <property type="evidence" value="ECO:0007669"/>
    <property type="project" value="TreeGrafter"/>
</dbReference>
<reference evidence="16 17" key="1">
    <citation type="submission" date="2018-04" db="EMBL/GenBank/DDBJ databases">
        <title>The genome of golden apple snail Pomacea canaliculata provides insight into stress tolerance and invasive adaptation.</title>
        <authorList>
            <person name="Liu C."/>
            <person name="Liu B."/>
            <person name="Ren Y."/>
            <person name="Zhang Y."/>
            <person name="Wang H."/>
            <person name="Li S."/>
            <person name="Jiang F."/>
            <person name="Yin L."/>
            <person name="Zhang G."/>
            <person name="Qian W."/>
            <person name="Fan W."/>
        </authorList>
    </citation>
    <scope>NUCLEOTIDE SEQUENCE [LARGE SCALE GENOMIC DNA]</scope>
    <source>
        <strain evidence="16">SZHN2017</strain>
        <tissue evidence="16">Muscle</tissue>
    </source>
</reference>
<feature type="domain" description="Ion transport" evidence="15">
    <location>
        <begin position="740"/>
        <end position="811"/>
    </location>
</feature>
<dbReference type="InterPro" id="IPR052076">
    <property type="entry name" value="TRP_cation_channel"/>
</dbReference>
<feature type="repeat" description="ANK" evidence="11">
    <location>
        <begin position="354"/>
        <end position="386"/>
    </location>
</feature>
<keyword evidence="5" id="KW-0677">Repeat</keyword>
<feature type="coiled-coil region" evidence="12">
    <location>
        <begin position="886"/>
        <end position="920"/>
    </location>
</feature>
<feature type="repeat" description="ANK" evidence="11">
    <location>
        <begin position="523"/>
        <end position="555"/>
    </location>
</feature>
<evidence type="ECO:0000256" key="2">
    <source>
        <dbReference type="ARBA" id="ARBA00022448"/>
    </source>
</evidence>
<dbReference type="AlphaFoldDB" id="A0A2T7P744"/>
<dbReference type="PANTHER" id="PTHR47143">
    <property type="entry name" value="TRANSIENT RECEPTOR POTENTIAL CATION CHANNEL PROTEIN PAINLESS"/>
    <property type="match status" value="1"/>
</dbReference>
<evidence type="ECO:0000313" key="16">
    <source>
        <dbReference type="EMBL" id="PVD29254.1"/>
    </source>
</evidence>